<name>A0AAD9SLC0_PHOAM</name>
<dbReference type="PANTHER" id="PTHR43595:SF2">
    <property type="entry name" value="SMALL RIBOSOMAL SUBUNIT PROTEIN MS42"/>
    <property type="match status" value="1"/>
</dbReference>
<gene>
    <name evidence="4" type="ORF">N8I77_004122</name>
</gene>
<dbReference type="EMBL" id="JAUJFL010000002">
    <property type="protein sequence ID" value="KAK2610715.1"/>
    <property type="molecule type" value="Genomic_DNA"/>
</dbReference>
<comment type="function">
    <text evidence="1">Component of the mitochondrial ribosome (mitoribosome), a dedicated translation machinery responsible for the synthesis of mitochondrial genome-encoded proteins, including at least some of the essential transmembrane subunits of the mitochondrial respiratory chain. The mitoribosomes are attached to the mitochondrial inner membrane and translation products are cotranslationally integrated into the membrane.</text>
</comment>
<dbReference type="GO" id="GO:0046872">
    <property type="term" value="F:metal ion binding"/>
    <property type="evidence" value="ECO:0007669"/>
    <property type="project" value="InterPro"/>
</dbReference>
<evidence type="ECO:0000256" key="1">
    <source>
        <dbReference type="ARBA" id="ARBA00037226"/>
    </source>
</evidence>
<dbReference type="SUPFAM" id="SSF54719">
    <property type="entry name" value="Fe,Mn superoxide dismutase (SOD), C-terminal domain"/>
    <property type="match status" value="1"/>
</dbReference>
<proteinExistence type="predicted"/>
<evidence type="ECO:0000259" key="3">
    <source>
        <dbReference type="Pfam" id="PF02777"/>
    </source>
</evidence>
<dbReference type="PANTHER" id="PTHR43595">
    <property type="entry name" value="37S RIBOSOMAL PROTEIN S26, MITOCHONDRIAL"/>
    <property type="match status" value="1"/>
</dbReference>
<dbReference type="InterPro" id="IPR036324">
    <property type="entry name" value="Mn/Fe_SOD_N_sf"/>
</dbReference>
<dbReference type="GO" id="GO:0004784">
    <property type="term" value="F:superoxide dismutase activity"/>
    <property type="evidence" value="ECO:0007669"/>
    <property type="project" value="InterPro"/>
</dbReference>
<evidence type="ECO:0000313" key="5">
    <source>
        <dbReference type="Proteomes" id="UP001265746"/>
    </source>
</evidence>
<comment type="caution">
    <text evidence="4">The sequence shown here is derived from an EMBL/GenBank/DDBJ whole genome shotgun (WGS) entry which is preliminary data.</text>
</comment>
<dbReference type="AlphaFoldDB" id="A0AAD9SLC0"/>
<evidence type="ECO:0000256" key="2">
    <source>
        <dbReference type="SAM" id="MobiDB-lite"/>
    </source>
</evidence>
<feature type="domain" description="Manganese/iron superoxide dismutase C-terminal" evidence="3">
    <location>
        <begin position="156"/>
        <end position="196"/>
    </location>
</feature>
<dbReference type="InterPro" id="IPR019832">
    <property type="entry name" value="Mn/Fe_SOD_C"/>
</dbReference>
<organism evidence="4 5">
    <name type="scientific">Phomopsis amygdali</name>
    <name type="common">Fusicoccum amygdali</name>
    <dbReference type="NCBI Taxonomy" id="1214568"/>
    <lineage>
        <taxon>Eukaryota</taxon>
        <taxon>Fungi</taxon>
        <taxon>Dikarya</taxon>
        <taxon>Ascomycota</taxon>
        <taxon>Pezizomycotina</taxon>
        <taxon>Sordariomycetes</taxon>
        <taxon>Sordariomycetidae</taxon>
        <taxon>Diaporthales</taxon>
        <taxon>Diaporthaceae</taxon>
        <taxon>Diaporthe</taxon>
    </lineage>
</organism>
<feature type="region of interest" description="Disordered" evidence="2">
    <location>
        <begin position="256"/>
        <end position="275"/>
    </location>
</feature>
<dbReference type="GO" id="GO:0005737">
    <property type="term" value="C:cytoplasm"/>
    <property type="evidence" value="ECO:0007669"/>
    <property type="project" value="TreeGrafter"/>
</dbReference>
<dbReference type="Pfam" id="PF02777">
    <property type="entry name" value="Sod_Fe_C"/>
    <property type="match status" value="2"/>
</dbReference>
<evidence type="ECO:0000313" key="4">
    <source>
        <dbReference type="EMBL" id="KAK2610715.1"/>
    </source>
</evidence>
<feature type="domain" description="Manganese/iron superoxide dismutase C-terminal" evidence="3">
    <location>
        <begin position="280"/>
        <end position="320"/>
    </location>
</feature>
<protein>
    <recommendedName>
        <fullName evidence="3">Manganese/iron superoxide dismutase C-terminal domain-containing protein</fullName>
    </recommendedName>
</protein>
<dbReference type="Gene3D" id="3.55.40.20">
    <property type="entry name" value="Iron/manganese superoxide dismutase, C-terminal domain"/>
    <property type="match status" value="1"/>
</dbReference>
<reference evidence="4" key="1">
    <citation type="submission" date="2023-06" db="EMBL/GenBank/DDBJ databases">
        <authorList>
            <person name="Noh H."/>
        </authorList>
    </citation>
    <scope>NUCLEOTIDE SEQUENCE</scope>
    <source>
        <strain evidence="4">DUCC20226</strain>
    </source>
</reference>
<sequence>MFKPRLRIPRGAGAPRLSSAVPRPAPLSPFAVTARHQQQQQRSLHASPSRRLHKVAPLTDDAKFEQYGVPGLLTTEGFEFAYTNYQSWLLEKLNQMTAGTSFEGKTTLETLILTAREPHLAATFNYASMAHNNHFFFDGLSKTGGNDKNEHISSHGPLAMMLEMSFGSLESLRREFIMTADAMFGPGFVWIVQQMDSPGAVARPFKLLTTYQAGSPHPGAHWRSQGVDMNNHGGQREGGAVIKEYFDRQNIANNREPLHGSGATASNASKAVKSPPGGSHIVPLLCVNTWEHVWMWDYGIGGKAKFVENWWETINWGKVNDLAHIDEPYKMTANPKISLAPAARRVPGVAAERTAGAPQ</sequence>
<keyword evidence="5" id="KW-1185">Reference proteome</keyword>
<dbReference type="SUPFAM" id="SSF46609">
    <property type="entry name" value="Fe,Mn superoxide dismutase (SOD), N-terminal domain"/>
    <property type="match status" value="1"/>
</dbReference>
<dbReference type="InterPro" id="IPR036314">
    <property type="entry name" value="SOD_C_sf"/>
</dbReference>
<accession>A0AAD9SLC0</accession>
<dbReference type="Proteomes" id="UP001265746">
    <property type="component" value="Unassembled WGS sequence"/>
</dbReference>